<dbReference type="InterPro" id="IPR002347">
    <property type="entry name" value="SDR_fam"/>
</dbReference>
<evidence type="ECO:0000256" key="1">
    <source>
        <dbReference type="ARBA" id="ARBA00023002"/>
    </source>
</evidence>
<proteinExistence type="predicted"/>
<sequence>MNAPPDGAPSMETKMHAWSAQHVPPQGGKVAVVTGANSGLGWQIAETLAAKGAQVVMACRDAAKDELAAHAIRTRYPRAWIEIASLDLADLASVCRFADAVADRHGRVDTLCNNAGVMFLPLRHTRDGFEMQMGTNHLGHFALTGLLLPALRASHRARVVTMSSGFNRLGKIRLDNMLAERGYNKYRAYCDSKLANLMFTLELQRRFDRAGLSILSVAAHPGYAATNLQFAGPAMENSSLGSFAMRLSNRLVAQPADVGALPAIHAATAADVKGGAYIGPARLCETRGYPADARIPHLARDVRMSTRLWEKSEQLTGVRYLDTPPPDSRRGASRHDAAFRAL</sequence>
<dbReference type="EMBL" id="JH692064">
    <property type="protein sequence ID" value="EIP87224.1"/>
    <property type="molecule type" value="Genomic_DNA"/>
</dbReference>
<evidence type="ECO:0000313" key="2">
    <source>
        <dbReference type="EMBL" id="EIP87224.1"/>
    </source>
</evidence>
<keyword evidence="3" id="KW-1185">Reference proteome</keyword>
<dbReference type="EC" id="1.3.1.33" evidence="2"/>
<dbReference type="Proteomes" id="UP000004682">
    <property type="component" value="Unassembled WGS sequence"/>
</dbReference>
<gene>
    <name evidence="2" type="ORF">A33K_16828</name>
</gene>
<accession>A0ABN0G4Q6</accession>
<dbReference type="NCBIfam" id="NF004513">
    <property type="entry name" value="PRK05854.1"/>
    <property type="match status" value="1"/>
</dbReference>
<dbReference type="PANTHER" id="PTHR43157:SF31">
    <property type="entry name" value="PHOSPHATIDYLINOSITOL-GLYCAN BIOSYNTHESIS CLASS F PROTEIN"/>
    <property type="match status" value="1"/>
</dbReference>
<dbReference type="InterPro" id="IPR036291">
    <property type="entry name" value="NAD(P)-bd_dom_sf"/>
</dbReference>
<name>A0ABN0G4Q6_9BURK</name>
<keyword evidence="1 2" id="KW-0560">Oxidoreductase</keyword>
<evidence type="ECO:0000313" key="3">
    <source>
        <dbReference type="Proteomes" id="UP000004682"/>
    </source>
</evidence>
<dbReference type="Pfam" id="PF00106">
    <property type="entry name" value="adh_short"/>
    <property type="match status" value="1"/>
</dbReference>
<dbReference type="Gene3D" id="3.40.50.720">
    <property type="entry name" value="NAD(P)-binding Rossmann-like Domain"/>
    <property type="match status" value="1"/>
</dbReference>
<dbReference type="GO" id="GO:0016630">
    <property type="term" value="F:protochlorophyllide reductase activity"/>
    <property type="evidence" value="ECO:0007669"/>
    <property type="project" value="UniProtKB-EC"/>
</dbReference>
<dbReference type="PANTHER" id="PTHR43157">
    <property type="entry name" value="PHOSPHATIDYLINOSITOL-GLYCAN BIOSYNTHESIS CLASS F PROTEIN-RELATED"/>
    <property type="match status" value="1"/>
</dbReference>
<dbReference type="SUPFAM" id="SSF51735">
    <property type="entry name" value="NAD(P)-binding Rossmann-fold domains"/>
    <property type="match status" value="1"/>
</dbReference>
<dbReference type="NCBIfam" id="NF004846">
    <property type="entry name" value="PRK06197.1"/>
    <property type="match status" value="1"/>
</dbReference>
<reference evidence="3" key="1">
    <citation type="journal article" date="2012" name="J. Bacteriol.">
        <title>Revised Genome Sequence of Burkholderia thailandensis MSMB43 with Improved Annotation.</title>
        <authorList>
            <person name="Zhuo Y."/>
            <person name="Liu L."/>
            <person name="Wang Q."/>
            <person name="Liu X."/>
            <person name="Ren B."/>
            <person name="Liu M."/>
            <person name="Ni P."/>
            <person name="Cheng Y.Q."/>
            <person name="Zhang L."/>
        </authorList>
    </citation>
    <scope>NUCLEOTIDE SEQUENCE [LARGE SCALE GENOMIC DNA]</scope>
    <source>
        <strain evidence="3">MSMB43</strain>
    </source>
</reference>
<dbReference type="CDD" id="cd05327">
    <property type="entry name" value="retinol-DH_like_SDR_c_like"/>
    <property type="match status" value="1"/>
</dbReference>
<dbReference type="PRINTS" id="PR00081">
    <property type="entry name" value="GDHRDH"/>
</dbReference>
<protein>
    <submittedName>
        <fullName evidence="2">Oxidoreductase, short-chain dehydrogenase/reductase family protein</fullName>
        <ecNumber evidence="2">1.3.1.33</ecNumber>
    </submittedName>
</protein>
<organism evidence="2 3">
    <name type="scientific">Burkholderia humptydooensis MSMB43</name>
    <dbReference type="NCBI Taxonomy" id="441157"/>
    <lineage>
        <taxon>Bacteria</taxon>
        <taxon>Pseudomonadati</taxon>
        <taxon>Pseudomonadota</taxon>
        <taxon>Betaproteobacteria</taxon>
        <taxon>Burkholderiales</taxon>
        <taxon>Burkholderiaceae</taxon>
        <taxon>Burkholderia</taxon>
        <taxon>pseudomallei group</taxon>
    </lineage>
</organism>